<accession>A0A644W1G4</accession>
<evidence type="ECO:0000313" key="1">
    <source>
        <dbReference type="EMBL" id="MPL97270.1"/>
    </source>
</evidence>
<name>A0A644W1G4_9ZZZZ</name>
<reference evidence="1" key="1">
    <citation type="submission" date="2019-08" db="EMBL/GenBank/DDBJ databases">
        <authorList>
            <person name="Kucharzyk K."/>
            <person name="Murdoch R.W."/>
            <person name="Higgins S."/>
            <person name="Loffler F."/>
        </authorList>
    </citation>
    <scope>NUCLEOTIDE SEQUENCE</scope>
</reference>
<sequence length="93" mass="10895">MDDLGELIEQLQALRNNAYMLYCPAVDEVLSGEVADINDITSVLDGLCDFCDEDRFLELYRKVCKHIYHKYPELVGEYVHLYRAIWMTNDDED</sequence>
<comment type="caution">
    <text evidence="1">The sequence shown here is derived from an EMBL/GenBank/DDBJ whole genome shotgun (WGS) entry which is preliminary data.</text>
</comment>
<gene>
    <name evidence="1" type="ORF">SDC9_43459</name>
</gene>
<dbReference type="EMBL" id="VSSQ01000547">
    <property type="protein sequence ID" value="MPL97270.1"/>
    <property type="molecule type" value="Genomic_DNA"/>
</dbReference>
<dbReference type="AlphaFoldDB" id="A0A644W1G4"/>
<organism evidence="1">
    <name type="scientific">bioreactor metagenome</name>
    <dbReference type="NCBI Taxonomy" id="1076179"/>
    <lineage>
        <taxon>unclassified sequences</taxon>
        <taxon>metagenomes</taxon>
        <taxon>ecological metagenomes</taxon>
    </lineage>
</organism>
<protein>
    <submittedName>
        <fullName evidence="1">Uncharacterized protein</fullName>
    </submittedName>
</protein>
<proteinExistence type="predicted"/>